<evidence type="ECO:0000313" key="1">
    <source>
        <dbReference type="EMBL" id="PWI64090.1"/>
    </source>
</evidence>
<sequence>MLHHDIKPLFHIYPYLDAGEYRNTLLGSVVKYPDIPTEGYAPHKAGKQPRHLVPGLDPTPIQVTNTKFLTHRIRDSDISSSLDDYLDGLFESSDAVARTAARLWHMESSAEKLQKLLQQKTYSKRLIKLLQSSHSQEGYFVTEIVTVFNAAADTYKSPRTIGQGHSQTEQRGPIYYEGEMIAFLGYRLVRLEKSDGIMGKLARVFLGQGHGLTVRDESDYWPQATGTPATGGGANAGEGFVPSPAASTKMIRELGFDFEVVG</sequence>
<organism evidence="1 2">
    <name type="scientific">Purpureocillium lilacinum</name>
    <name type="common">Paecilomyces lilacinus</name>
    <dbReference type="NCBI Taxonomy" id="33203"/>
    <lineage>
        <taxon>Eukaryota</taxon>
        <taxon>Fungi</taxon>
        <taxon>Dikarya</taxon>
        <taxon>Ascomycota</taxon>
        <taxon>Pezizomycotina</taxon>
        <taxon>Sordariomycetes</taxon>
        <taxon>Hypocreomycetidae</taxon>
        <taxon>Hypocreales</taxon>
        <taxon>Ophiocordycipitaceae</taxon>
        <taxon>Purpureocillium</taxon>
    </lineage>
</organism>
<comment type="caution">
    <text evidence="1">The sequence shown here is derived from an EMBL/GenBank/DDBJ whole genome shotgun (WGS) entry which is preliminary data.</text>
</comment>
<dbReference type="AlphaFoldDB" id="A0A2U3DPB3"/>
<accession>A0A2U3DPB3</accession>
<dbReference type="Proteomes" id="UP000245956">
    <property type="component" value="Unassembled WGS sequence"/>
</dbReference>
<proteinExistence type="predicted"/>
<name>A0A2U3DPB3_PURLI</name>
<dbReference type="EMBL" id="LCWV01000099">
    <property type="protein sequence ID" value="PWI64090.1"/>
    <property type="molecule type" value="Genomic_DNA"/>
</dbReference>
<protein>
    <submittedName>
        <fullName evidence="1">Uncharacterized protein</fullName>
    </submittedName>
</protein>
<evidence type="ECO:0000313" key="2">
    <source>
        <dbReference type="Proteomes" id="UP000245956"/>
    </source>
</evidence>
<gene>
    <name evidence="1" type="ORF">PCL_12686</name>
</gene>
<reference evidence="1 2" key="1">
    <citation type="journal article" date="2016" name="Front. Microbiol.">
        <title>Genome and transcriptome sequences reveal the specific parasitism of the nematophagous Purpureocillium lilacinum 36-1.</title>
        <authorList>
            <person name="Xie J."/>
            <person name="Li S."/>
            <person name="Mo C."/>
            <person name="Xiao X."/>
            <person name="Peng D."/>
            <person name="Wang G."/>
            <person name="Xiao Y."/>
        </authorList>
    </citation>
    <scope>NUCLEOTIDE SEQUENCE [LARGE SCALE GENOMIC DNA]</scope>
    <source>
        <strain evidence="1 2">36-1</strain>
    </source>
</reference>